<comment type="caution">
    <text evidence="1">The sequence shown here is derived from an EMBL/GenBank/DDBJ whole genome shotgun (WGS) entry which is preliminary data.</text>
</comment>
<evidence type="ECO:0008006" key="3">
    <source>
        <dbReference type="Google" id="ProtNLM"/>
    </source>
</evidence>
<name>A0AAD5VGR1_9APHY</name>
<dbReference type="SUPFAM" id="SSF52047">
    <property type="entry name" value="RNI-like"/>
    <property type="match status" value="1"/>
</dbReference>
<organism evidence="1 2">
    <name type="scientific">Meripilus lineatus</name>
    <dbReference type="NCBI Taxonomy" id="2056292"/>
    <lineage>
        <taxon>Eukaryota</taxon>
        <taxon>Fungi</taxon>
        <taxon>Dikarya</taxon>
        <taxon>Basidiomycota</taxon>
        <taxon>Agaricomycotina</taxon>
        <taxon>Agaricomycetes</taxon>
        <taxon>Polyporales</taxon>
        <taxon>Meripilaceae</taxon>
        <taxon>Meripilus</taxon>
    </lineage>
</organism>
<protein>
    <recommendedName>
        <fullName evidence="3">F-box domain-containing protein</fullName>
    </recommendedName>
</protein>
<gene>
    <name evidence="1" type="ORF">NLI96_g301</name>
</gene>
<sequence length="410" mass="46444">MAEDNDHQPLSKRHSIAQPFSSLRKKIRASLSHRSSSNPIIEDVELIAPSLPPELLLLIIDYLALPYHLAAFAAGCLLSRVDRESFTHSMLFEARSNLLHTTRVCRSWNAVATEILYSKIFLLSPTQLLLFCRSLKRNPTLCSFVKQLYVLQPQHKSTRLLQRVPWAITPGVGDIEFPTLLAACTSLETLTFTYCPKRPSVYSSWTSGFMERSGIGAHLKELAIHGTTGEEHKPLEMLNPAISLPLLEVLVLKAVTLNHNHQFPVFPKLRTLRIVLIPRVKVPGVVFQLNIYATNFPSLRRLVLQDTNASIHVDEAVLRNLWSLRMCGTSERTMYNAWVMKGYLENVTLLEFHLKKLKPGRFMVTRYPPALKSLVLCITFSKRRDSEVIKADVLKDFQMSDASDEGYLGV</sequence>
<dbReference type="Proteomes" id="UP001212997">
    <property type="component" value="Unassembled WGS sequence"/>
</dbReference>
<dbReference type="AlphaFoldDB" id="A0AAD5VGR1"/>
<evidence type="ECO:0000313" key="1">
    <source>
        <dbReference type="EMBL" id="KAJ3492001.1"/>
    </source>
</evidence>
<evidence type="ECO:0000313" key="2">
    <source>
        <dbReference type="Proteomes" id="UP001212997"/>
    </source>
</evidence>
<keyword evidence="2" id="KW-1185">Reference proteome</keyword>
<proteinExistence type="predicted"/>
<accession>A0AAD5VGR1</accession>
<reference evidence="1" key="1">
    <citation type="submission" date="2022-07" db="EMBL/GenBank/DDBJ databases">
        <title>Genome Sequence of Physisporinus lineatus.</title>
        <authorList>
            <person name="Buettner E."/>
        </authorList>
    </citation>
    <scope>NUCLEOTIDE SEQUENCE</scope>
    <source>
        <strain evidence="1">VT162</strain>
    </source>
</reference>
<dbReference type="EMBL" id="JANAWD010000004">
    <property type="protein sequence ID" value="KAJ3492001.1"/>
    <property type="molecule type" value="Genomic_DNA"/>
</dbReference>